<feature type="transmembrane region" description="Helical" evidence="5">
    <location>
        <begin position="108"/>
        <end position="128"/>
    </location>
</feature>
<gene>
    <name evidence="7" type="ORF">IPJ48_07655</name>
</gene>
<evidence type="ECO:0000313" key="7">
    <source>
        <dbReference type="EMBL" id="MBK7422965.1"/>
    </source>
</evidence>
<comment type="subcellular location">
    <subcellularLocation>
        <location evidence="1">Membrane</location>
        <topology evidence="1">Multi-pass membrane protein</topology>
    </subcellularLocation>
</comment>
<sequence length="262" mass="27799">MNLVQRVKEILLAPKQTWPVIEAEPADTASLYTQYIMILALIPAIAGFIGMSLIGVSAMGMTIRIPLVSGLVNMIVGYVLSLVMIFVLSLIADALAPTFGGQKDPMMAFKLVAYSSTAGMIGGLFSLIPALAMLGLLTSLYSIYLIFLGIPVLMKSPPEKALPYTAVLVVCGIIAGVIIGAVTQLVTPGPSLQMGAVERAPMVSIETPKGSVTVDTGKMEEWSKRMEEAGKKLEKAQQSGDQAAVEQALKEMAALNQPPVKY</sequence>
<dbReference type="InterPro" id="IPR006977">
    <property type="entry name" value="Yip1_dom"/>
</dbReference>
<keyword evidence="2 5" id="KW-0812">Transmembrane</keyword>
<protein>
    <submittedName>
        <fullName evidence="7">YIP1 family protein</fullName>
    </submittedName>
</protein>
<feature type="transmembrane region" description="Helical" evidence="5">
    <location>
        <begin position="134"/>
        <end position="154"/>
    </location>
</feature>
<dbReference type="EMBL" id="JADJNC010000010">
    <property type="protein sequence ID" value="MBK7422965.1"/>
    <property type="molecule type" value="Genomic_DNA"/>
</dbReference>
<feature type="transmembrane region" description="Helical" evidence="5">
    <location>
        <begin position="161"/>
        <end position="182"/>
    </location>
</feature>
<dbReference type="GO" id="GO:0016020">
    <property type="term" value="C:membrane"/>
    <property type="evidence" value="ECO:0007669"/>
    <property type="project" value="UniProtKB-SubCell"/>
</dbReference>
<dbReference type="Proteomes" id="UP000886602">
    <property type="component" value="Unassembled WGS sequence"/>
</dbReference>
<evidence type="ECO:0000313" key="8">
    <source>
        <dbReference type="Proteomes" id="UP000886602"/>
    </source>
</evidence>
<keyword evidence="3 5" id="KW-1133">Transmembrane helix</keyword>
<dbReference type="Pfam" id="PF04893">
    <property type="entry name" value="Yip1"/>
    <property type="match status" value="1"/>
</dbReference>
<proteinExistence type="predicted"/>
<reference evidence="7" key="1">
    <citation type="submission" date="2020-10" db="EMBL/GenBank/DDBJ databases">
        <title>Connecting structure to function with the recovery of over 1000 high-quality activated sludge metagenome-assembled genomes encoding full-length rRNA genes using long-read sequencing.</title>
        <authorList>
            <person name="Singleton C.M."/>
            <person name="Petriglieri F."/>
            <person name="Kristensen J.M."/>
            <person name="Kirkegaard R.H."/>
            <person name="Michaelsen T.Y."/>
            <person name="Andersen M.H."/>
            <person name="Karst S.M."/>
            <person name="Dueholm M.S."/>
            <person name="Nielsen P.H."/>
            <person name="Albertsen M."/>
        </authorList>
    </citation>
    <scope>NUCLEOTIDE SEQUENCE</scope>
    <source>
        <strain evidence="7">EsbW_18-Q3-R4-48_MAXAC.044</strain>
    </source>
</reference>
<feature type="transmembrane region" description="Helical" evidence="5">
    <location>
        <begin position="35"/>
        <end position="63"/>
    </location>
</feature>
<feature type="transmembrane region" description="Helical" evidence="5">
    <location>
        <begin position="75"/>
        <end position="96"/>
    </location>
</feature>
<accession>A0A9D7F6E5</accession>
<evidence type="ECO:0000256" key="2">
    <source>
        <dbReference type="ARBA" id="ARBA00022692"/>
    </source>
</evidence>
<evidence type="ECO:0000259" key="6">
    <source>
        <dbReference type="Pfam" id="PF04893"/>
    </source>
</evidence>
<organism evidence="7 8">
    <name type="scientific">Candidatus Propionivibrio dominans</name>
    <dbReference type="NCBI Taxonomy" id="2954373"/>
    <lineage>
        <taxon>Bacteria</taxon>
        <taxon>Pseudomonadati</taxon>
        <taxon>Pseudomonadota</taxon>
        <taxon>Betaproteobacteria</taxon>
        <taxon>Rhodocyclales</taxon>
        <taxon>Rhodocyclaceae</taxon>
        <taxon>Propionivibrio</taxon>
    </lineage>
</organism>
<evidence type="ECO:0000256" key="1">
    <source>
        <dbReference type="ARBA" id="ARBA00004141"/>
    </source>
</evidence>
<keyword evidence="4 5" id="KW-0472">Membrane</keyword>
<feature type="domain" description="Yip1" evidence="6">
    <location>
        <begin position="9"/>
        <end position="178"/>
    </location>
</feature>
<evidence type="ECO:0000256" key="4">
    <source>
        <dbReference type="ARBA" id="ARBA00023136"/>
    </source>
</evidence>
<dbReference type="AlphaFoldDB" id="A0A9D7F6E5"/>
<name>A0A9D7F6E5_9RHOO</name>
<comment type="caution">
    <text evidence="7">The sequence shown here is derived from an EMBL/GenBank/DDBJ whole genome shotgun (WGS) entry which is preliminary data.</text>
</comment>
<evidence type="ECO:0000256" key="3">
    <source>
        <dbReference type="ARBA" id="ARBA00022989"/>
    </source>
</evidence>
<evidence type="ECO:0000256" key="5">
    <source>
        <dbReference type="SAM" id="Phobius"/>
    </source>
</evidence>